<comment type="similarity">
    <text evidence="1">Belongs to the protein disulfide isomerase family.</text>
</comment>
<evidence type="ECO:0000256" key="2">
    <source>
        <dbReference type="SAM" id="MobiDB-lite"/>
    </source>
</evidence>
<protein>
    <submittedName>
        <fullName evidence="5">Disulfide isomerase</fullName>
    </submittedName>
</protein>
<dbReference type="PROSITE" id="PS00194">
    <property type="entry name" value="THIOREDOXIN_1"/>
    <property type="match status" value="1"/>
</dbReference>
<dbReference type="GO" id="GO:0003756">
    <property type="term" value="F:protein disulfide isomerase activity"/>
    <property type="evidence" value="ECO:0007669"/>
    <property type="project" value="TreeGrafter"/>
</dbReference>
<gene>
    <name evidence="5" type="primary">Contig3968.g4253</name>
    <name evidence="5" type="ORF">STYLEM_3304</name>
</gene>
<evidence type="ECO:0000313" key="6">
    <source>
        <dbReference type="Proteomes" id="UP000039865"/>
    </source>
</evidence>
<proteinExistence type="inferred from homology"/>
<dbReference type="EMBL" id="CCKQ01003205">
    <property type="protein sequence ID" value="CDW74310.1"/>
    <property type="molecule type" value="Genomic_DNA"/>
</dbReference>
<dbReference type="InterPro" id="IPR017937">
    <property type="entry name" value="Thioredoxin_CS"/>
</dbReference>
<dbReference type="GO" id="GO:0006457">
    <property type="term" value="P:protein folding"/>
    <property type="evidence" value="ECO:0007669"/>
    <property type="project" value="TreeGrafter"/>
</dbReference>
<feature type="domain" description="Thioredoxin" evidence="4">
    <location>
        <begin position="12"/>
        <end position="136"/>
    </location>
</feature>
<reference evidence="5 6" key="1">
    <citation type="submission" date="2014-06" db="EMBL/GenBank/DDBJ databases">
        <authorList>
            <person name="Swart Estienne"/>
        </authorList>
    </citation>
    <scope>NUCLEOTIDE SEQUENCE [LARGE SCALE GENOMIC DNA]</scope>
    <source>
        <strain evidence="5 6">130c</strain>
    </source>
</reference>
<evidence type="ECO:0000313" key="5">
    <source>
        <dbReference type="EMBL" id="CDW74310.1"/>
    </source>
</evidence>
<dbReference type="CDD" id="cd02981">
    <property type="entry name" value="PDI_b_family"/>
    <property type="match status" value="1"/>
</dbReference>
<organism evidence="5 6">
    <name type="scientific">Stylonychia lemnae</name>
    <name type="common">Ciliate</name>
    <dbReference type="NCBI Taxonomy" id="5949"/>
    <lineage>
        <taxon>Eukaryota</taxon>
        <taxon>Sar</taxon>
        <taxon>Alveolata</taxon>
        <taxon>Ciliophora</taxon>
        <taxon>Intramacronucleata</taxon>
        <taxon>Spirotrichea</taxon>
        <taxon>Stichotrichia</taxon>
        <taxon>Sporadotrichida</taxon>
        <taxon>Oxytrichidae</taxon>
        <taxon>Stylonychinae</taxon>
        <taxon>Stylonychia</taxon>
    </lineage>
</organism>
<dbReference type="GO" id="GO:0034976">
    <property type="term" value="P:response to endoplasmic reticulum stress"/>
    <property type="evidence" value="ECO:0007669"/>
    <property type="project" value="TreeGrafter"/>
</dbReference>
<evidence type="ECO:0000259" key="4">
    <source>
        <dbReference type="PROSITE" id="PS51352"/>
    </source>
</evidence>
<sequence length="540" mass="61510">MRKVLLATLQLLLCASLASAQEEFQYEDGVLIATSQNIDKIIAHFNGTFLLELYAPWCGHCKRLQPLYNAAAQKLSAQENPIQLVKGNAADDRSLGMRYGLRSYPTIVFLKNGIVYKYTGARTEEGIIAWLSQRTHPTAELITCTQLAHKVKANQLNLVLFAEESSTQRDTLVKLAQDHSFYDKYGFYQVSEPDCAVQHQIGSTPAFAIFRNFDEPIVNYSGDISEQNLKSFIIKQSIPSLFYVKDGDDVRNILELGHKVAIMFSENRDSSNTLYQAFRAASQTYRGKMLFAISGMQDGAQDKIRGHFGLHNTQYPIIGIIDQDPNLKYILNVDEETTSEEQINGFINDFFGDKLSKYIKSEDIPDESSHDDVFTKVVSKTFEQEVLKSQSNVVVVYTTRRCQNCPKIQQMIRSLAPKLRQQNSNLKFVVFDDYYNEHEGRNIKGHPELRIYAENKPQSVEYSDKMDEQKLSKWILDNAKLALPVENVPIEEVKQEQAPEEVKQEQAPEEVKQEQAPEEVKQEQAPEVVKPEAEVKKEEL</sequence>
<name>A0A077ZWN7_STYLE</name>
<evidence type="ECO:0000256" key="1">
    <source>
        <dbReference type="ARBA" id="ARBA00006347"/>
    </source>
</evidence>
<dbReference type="PRINTS" id="PR00421">
    <property type="entry name" value="THIOREDOXIN"/>
</dbReference>
<dbReference type="Pfam" id="PF13848">
    <property type="entry name" value="Thioredoxin_6"/>
    <property type="match status" value="1"/>
</dbReference>
<keyword evidence="6" id="KW-1185">Reference proteome</keyword>
<dbReference type="InterPro" id="IPR036249">
    <property type="entry name" value="Thioredoxin-like_sf"/>
</dbReference>
<dbReference type="Proteomes" id="UP000039865">
    <property type="component" value="Unassembled WGS sequence"/>
</dbReference>
<dbReference type="FunCoup" id="A0A077ZWN7">
    <property type="interactions" value="341"/>
</dbReference>
<dbReference type="PROSITE" id="PS51352">
    <property type="entry name" value="THIOREDOXIN_2"/>
    <property type="match status" value="1"/>
</dbReference>
<dbReference type="OrthoDB" id="72053at2759"/>
<feature type="chain" id="PRO_5001729093" evidence="3">
    <location>
        <begin position="21"/>
        <end position="540"/>
    </location>
</feature>
<dbReference type="CDD" id="cd02961">
    <property type="entry name" value="PDI_a_family"/>
    <property type="match status" value="2"/>
</dbReference>
<dbReference type="PANTHER" id="PTHR18929">
    <property type="entry name" value="PROTEIN DISULFIDE ISOMERASE"/>
    <property type="match status" value="1"/>
</dbReference>
<dbReference type="GO" id="GO:0005783">
    <property type="term" value="C:endoplasmic reticulum"/>
    <property type="evidence" value="ECO:0007669"/>
    <property type="project" value="TreeGrafter"/>
</dbReference>
<dbReference type="InterPro" id="IPR013766">
    <property type="entry name" value="Thioredoxin_domain"/>
</dbReference>
<keyword evidence="5" id="KW-0413">Isomerase</keyword>
<dbReference type="SUPFAM" id="SSF52833">
    <property type="entry name" value="Thioredoxin-like"/>
    <property type="match status" value="4"/>
</dbReference>
<dbReference type="CDD" id="cd02982">
    <property type="entry name" value="PDI_b'_family"/>
    <property type="match status" value="1"/>
</dbReference>
<evidence type="ECO:0000256" key="3">
    <source>
        <dbReference type="SAM" id="SignalP"/>
    </source>
</evidence>
<dbReference type="PANTHER" id="PTHR18929:SF240">
    <property type="entry name" value="PROTEIN DISULFIDE-ISOMERASE"/>
    <property type="match status" value="1"/>
</dbReference>
<accession>A0A077ZWN7</accession>
<feature type="region of interest" description="Disordered" evidence="2">
    <location>
        <begin position="492"/>
        <end position="540"/>
    </location>
</feature>
<dbReference type="OMA" id="WNGHCKA"/>
<dbReference type="Gene3D" id="3.40.30.10">
    <property type="entry name" value="Glutaredoxin"/>
    <property type="match status" value="4"/>
</dbReference>
<feature type="signal peptide" evidence="3">
    <location>
        <begin position="1"/>
        <end position="20"/>
    </location>
</feature>
<dbReference type="AlphaFoldDB" id="A0A077ZWN7"/>
<keyword evidence="3" id="KW-0732">Signal</keyword>
<dbReference type="InParanoid" id="A0A077ZWN7"/>
<dbReference type="Pfam" id="PF00085">
    <property type="entry name" value="Thioredoxin"/>
    <property type="match status" value="2"/>
</dbReference>